<dbReference type="InterPro" id="IPR004170">
    <property type="entry name" value="WWE_dom"/>
</dbReference>
<proteinExistence type="predicted"/>
<dbReference type="OrthoDB" id="6159649at2759"/>
<sequence>MRALLNIGFVHFQENNLLSLSPLPDFEAQLSSEIACTALKTKCSRPPTCTGQVATAPDRMVKAGPIHLTKPTYNIKNPKTRMDFCVPGENKQCVVKVAERVAMKRHMLGARELHVRVHLECLGPSGGRKDPYVLPEALELSVSSNIKIRFLQRSPAVLKSFNECLSNVHAFARLTEDALKVDCTLNESEPEAYILVKTWRDKVVNTLDTCFQLVRIDRIDVVPDIWSNVLEIVKTCDIRDDLLLLLSDEHSLVILSQTDKEGDTAEKINAIVKNEENKFALKNCEVSETKDLSQHEVDFLITSSFQYEVMAQFNTLRVDIREQERKITFCGFPPDVKEAQLKMLEMLRSLSMLEIRLTEDKISILAHQNTGNRIREKLTSSGLVASWEVQAKSVVKVYCARGTDLQKAIEIIQLSLAEETLPLDEVSLEVIKMPLWTQLKNQLIQENNGLLSITLTPHALKITAFSDIFPDVKKTIVMFMSEHSTYTTVFRFSPSRHKFLALFWEERLNDIVEKQSKKVEINLDNQKRNIIVKGTNQGIETVRTKLEELEKTIVCSEEIVTKQETVLYFKGLKNLTELEFTARAHQCVISLAPEEAEMKIVATNQPVKETVTAERLQQDGKVLPSDSARALLSALTTQKQRLTTLRSLTVVLNDSAAVCAFIDVLRSERKLDTAAKTTVCKPLQMHREHRIDFGEVHLIIKQGDITEEDVDAIVISANQNFDLTLVADMRKHKVVMTSAPNLKCRHIVHIDGEFYVKSNNWEKAYRAVLVETEKKGLHSIAVPAIGTGACQLFPRHSARALANALTTHQQTMKTLQHVTVVVTDEETAQAFIDILSLKAKEDAFEIVDLFEPPQEMNVGFSTDVGGVQLTIKQGDITEEEVDAIKAYTAALQEAERLGFHSLAVPALGTGACQLSPSESAQALANALCVQRPTLKTLRYVTVVVVDSATMKTFRDVLGQEKQEDAAEKLSMSGKDGPEKKQHPRAIEKIGNASNSSRNTPDVFKLYIFSTNQARKAEFCKALYDFVDAKYDCREIKNVNKLSPGEVTAVATELKLEQVMELCKSLNVDIQKKAAGVVVLKGLTEDVKRCRERIKTLVKERERQRQETMMANLVQWHYFEKTSGTGWKAFGGRENLAIEEAFHAFQNEQNSETLESSDNDQSFVLNFTEMKKYDKRNPYDGVRIMRKEIIKGGASFSSLLPEEWEVHGVGEDLKRVHLPHWCTEYQRVRNNFLKTAEGVLSLLTIVRVQNPELYIQYLAKKAQMEKQNKGMHSEKTLWHGTANGAIRNINRYGFNRSFCGKNAALYGQGVYFAVRSSYSMHGQYSPPDSVGRRYIYQCKVLVGYALKGTDQMKFLPRRDDDITYDSATNDEDNPEMYIIFHDSQAYPEYLIVFQ</sequence>
<dbReference type="GO" id="GO:0010629">
    <property type="term" value="P:negative regulation of gene expression"/>
    <property type="evidence" value="ECO:0007669"/>
    <property type="project" value="TreeGrafter"/>
</dbReference>
<dbReference type="Pfam" id="PF00644">
    <property type="entry name" value="PARP"/>
    <property type="match status" value="1"/>
</dbReference>
<dbReference type="GO" id="GO:0003714">
    <property type="term" value="F:transcription corepressor activity"/>
    <property type="evidence" value="ECO:0007669"/>
    <property type="project" value="TreeGrafter"/>
</dbReference>
<evidence type="ECO:0000256" key="6">
    <source>
        <dbReference type="RuleBase" id="RU362114"/>
    </source>
</evidence>
<dbReference type="GO" id="GO:0003950">
    <property type="term" value="F:NAD+ poly-ADP-ribosyltransferase activity"/>
    <property type="evidence" value="ECO:0007669"/>
    <property type="project" value="UniProtKB-UniRule"/>
</dbReference>
<dbReference type="PROSITE" id="PS50918">
    <property type="entry name" value="WWE"/>
    <property type="match status" value="1"/>
</dbReference>
<evidence type="ECO:0000256" key="1">
    <source>
        <dbReference type="ARBA" id="ARBA00004123"/>
    </source>
</evidence>
<dbReference type="PANTHER" id="PTHR14453">
    <property type="entry name" value="PARP/ZINC FINGER CCCH TYPE DOMAIN CONTAINING PROTEIN"/>
    <property type="match status" value="1"/>
</dbReference>
<feature type="coiled-coil region" evidence="7">
    <location>
        <begin position="509"/>
        <end position="559"/>
    </location>
</feature>
<evidence type="ECO:0000259" key="11">
    <source>
        <dbReference type="PROSITE" id="PS51154"/>
    </source>
</evidence>
<dbReference type="GO" id="GO:0005634">
    <property type="term" value="C:nucleus"/>
    <property type="evidence" value="ECO:0007669"/>
    <property type="project" value="UniProtKB-SubCell"/>
</dbReference>
<dbReference type="SUPFAM" id="SSF117839">
    <property type="entry name" value="WWE domain"/>
    <property type="match status" value="1"/>
</dbReference>
<keyword evidence="2 6" id="KW-0328">Glycosyltransferase</keyword>
<feature type="compositionally biased region" description="Basic and acidic residues" evidence="8">
    <location>
        <begin position="975"/>
        <end position="987"/>
    </location>
</feature>
<name>A0A2T7P5N1_POMCA</name>
<feature type="region of interest" description="Disordered" evidence="8">
    <location>
        <begin position="964"/>
        <end position="993"/>
    </location>
</feature>
<evidence type="ECO:0000256" key="7">
    <source>
        <dbReference type="SAM" id="Coils"/>
    </source>
</evidence>
<dbReference type="InterPro" id="IPR002589">
    <property type="entry name" value="Macro_dom"/>
</dbReference>
<dbReference type="EC" id="2.4.2.-" evidence="6"/>
<dbReference type="InterPro" id="IPR012317">
    <property type="entry name" value="Poly(ADP-ribose)pol_cat_dom"/>
</dbReference>
<accession>A0A2T7P5N1</accession>
<evidence type="ECO:0000313" key="13">
    <source>
        <dbReference type="Proteomes" id="UP000245119"/>
    </source>
</evidence>
<feature type="coiled-coil region" evidence="7">
    <location>
        <begin position="1079"/>
        <end position="1106"/>
    </location>
</feature>
<evidence type="ECO:0000256" key="4">
    <source>
        <dbReference type="ARBA" id="ARBA00023027"/>
    </source>
</evidence>
<evidence type="ECO:0000259" key="10">
    <source>
        <dbReference type="PROSITE" id="PS51059"/>
    </source>
</evidence>
<dbReference type="GO" id="GO:1990404">
    <property type="term" value="F:NAD+-protein mono-ADP-ribosyltransferase activity"/>
    <property type="evidence" value="ECO:0007669"/>
    <property type="project" value="TreeGrafter"/>
</dbReference>
<dbReference type="PANTHER" id="PTHR14453:SF67">
    <property type="entry name" value="POLY [ADP-RIBOSE] POLYMERASE"/>
    <property type="match status" value="1"/>
</dbReference>
<dbReference type="GO" id="GO:0005737">
    <property type="term" value="C:cytoplasm"/>
    <property type="evidence" value="ECO:0007669"/>
    <property type="project" value="TreeGrafter"/>
</dbReference>
<dbReference type="SMART" id="SM00506">
    <property type="entry name" value="A1pp"/>
    <property type="match status" value="1"/>
</dbReference>
<dbReference type="SUPFAM" id="SSF56399">
    <property type="entry name" value="ADP-ribosylation"/>
    <property type="match status" value="1"/>
</dbReference>
<evidence type="ECO:0000256" key="3">
    <source>
        <dbReference type="ARBA" id="ARBA00022679"/>
    </source>
</evidence>
<dbReference type="InterPro" id="IPR052056">
    <property type="entry name" value="Mono-ARTD/PARP"/>
</dbReference>
<keyword evidence="7" id="KW-0175">Coiled coil</keyword>
<dbReference type="Gene3D" id="3.30.720.50">
    <property type="match status" value="1"/>
</dbReference>
<dbReference type="Gene3D" id="3.90.228.10">
    <property type="match status" value="1"/>
</dbReference>
<feature type="domain" description="WWE" evidence="9">
    <location>
        <begin position="1101"/>
        <end position="1186"/>
    </location>
</feature>
<dbReference type="PROSITE" id="PS51059">
    <property type="entry name" value="PARP_CATALYTIC"/>
    <property type="match status" value="1"/>
</dbReference>
<evidence type="ECO:0000256" key="5">
    <source>
        <dbReference type="ARBA" id="ARBA00023242"/>
    </source>
</evidence>
<dbReference type="Proteomes" id="UP000245119">
    <property type="component" value="Linkage Group LG6"/>
</dbReference>
<dbReference type="GO" id="GO:0070212">
    <property type="term" value="P:protein poly-ADP-ribosylation"/>
    <property type="evidence" value="ECO:0007669"/>
    <property type="project" value="TreeGrafter"/>
</dbReference>
<keyword evidence="5" id="KW-0539">Nucleus</keyword>
<dbReference type="Pfam" id="PF02825">
    <property type="entry name" value="WWE"/>
    <property type="match status" value="1"/>
</dbReference>
<evidence type="ECO:0000256" key="2">
    <source>
        <dbReference type="ARBA" id="ARBA00022676"/>
    </source>
</evidence>
<evidence type="ECO:0000313" key="12">
    <source>
        <dbReference type="EMBL" id="PVD28735.1"/>
    </source>
</evidence>
<comment type="subcellular location">
    <subcellularLocation>
        <location evidence="1">Nucleus</location>
    </subcellularLocation>
</comment>
<dbReference type="EMBL" id="PZQS01000006">
    <property type="protein sequence ID" value="PVD28735.1"/>
    <property type="molecule type" value="Genomic_DNA"/>
</dbReference>
<dbReference type="CDD" id="cd01439">
    <property type="entry name" value="TCCD_inducible_PARP_like"/>
    <property type="match status" value="1"/>
</dbReference>
<organism evidence="12 13">
    <name type="scientific">Pomacea canaliculata</name>
    <name type="common">Golden apple snail</name>
    <dbReference type="NCBI Taxonomy" id="400727"/>
    <lineage>
        <taxon>Eukaryota</taxon>
        <taxon>Metazoa</taxon>
        <taxon>Spiralia</taxon>
        <taxon>Lophotrochozoa</taxon>
        <taxon>Mollusca</taxon>
        <taxon>Gastropoda</taxon>
        <taxon>Caenogastropoda</taxon>
        <taxon>Architaenioglossa</taxon>
        <taxon>Ampullarioidea</taxon>
        <taxon>Ampullariidae</taxon>
        <taxon>Pomacea</taxon>
    </lineage>
</organism>
<gene>
    <name evidence="12" type="ORF">C0Q70_11329</name>
</gene>
<dbReference type="SUPFAM" id="SSF52949">
    <property type="entry name" value="Macro domain-like"/>
    <property type="match status" value="2"/>
</dbReference>
<dbReference type="Pfam" id="PF01661">
    <property type="entry name" value="Macro"/>
    <property type="match status" value="1"/>
</dbReference>
<feature type="domain" description="Macro" evidence="11">
    <location>
        <begin position="685"/>
        <end position="839"/>
    </location>
</feature>
<protein>
    <recommendedName>
        <fullName evidence="6">Poly [ADP-ribose] polymerase</fullName>
        <shortName evidence="6">PARP</shortName>
        <ecNumber evidence="6">2.4.2.-</ecNumber>
    </recommendedName>
</protein>
<comment type="caution">
    <text evidence="12">The sequence shown here is derived from an EMBL/GenBank/DDBJ whole genome shotgun (WGS) entry which is preliminary data.</text>
</comment>
<dbReference type="Gene3D" id="3.40.220.10">
    <property type="entry name" value="Leucine Aminopeptidase, subunit E, domain 1"/>
    <property type="match status" value="2"/>
</dbReference>
<dbReference type="InterPro" id="IPR043472">
    <property type="entry name" value="Macro_dom-like"/>
</dbReference>
<feature type="domain" description="PARP catalytic" evidence="10">
    <location>
        <begin position="1199"/>
        <end position="1393"/>
    </location>
</feature>
<evidence type="ECO:0000256" key="8">
    <source>
        <dbReference type="SAM" id="MobiDB-lite"/>
    </source>
</evidence>
<dbReference type="InterPro" id="IPR037197">
    <property type="entry name" value="WWE_dom_sf"/>
</dbReference>
<keyword evidence="13" id="KW-1185">Reference proteome</keyword>
<reference evidence="12 13" key="1">
    <citation type="submission" date="2018-04" db="EMBL/GenBank/DDBJ databases">
        <title>The genome of golden apple snail Pomacea canaliculata provides insight into stress tolerance and invasive adaptation.</title>
        <authorList>
            <person name="Liu C."/>
            <person name="Liu B."/>
            <person name="Ren Y."/>
            <person name="Zhang Y."/>
            <person name="Wang H."/>
            <person name="Li S."/>
            <person name="Jiang F."/>
            <person name="Yin L."/>
            <person name="Zhang G."/>
            <person name="Qian W."/>
            <person name="Fan W."/>
        </authorList>
    </citation>
    <scope>NUCLEOTIDE SEQUENCE [LARGE SCALE GENOMIC DNA]</scope>
    <source>
        <strain evidence="12">SZHN2017</strain>
        <tissue evidence="12">Muscle</tissue>
    </source>
</reference>
<evidence type="ECO:0000259" key="9">
    <source>
        <dbReference type="PROSITE" id="PS50918"/>
    </source>
</evidence>
<keyword evidence="4 6" id="KW-0520">NAD</keyword>
<dbReference type="PROSITE" id="PS51154">
    <property type="entry name" value="MACRO"/>
    <property type="match status" value="1"/>
</dbReference>
<keyword evidence="3 6" id="KW-0808">Transferase</keyword>